<evidence type="ECO:0000256" key="3">
    <source>
        <dbReference type="ARBA" id="ARBA00022598"/>
    </source>
</evidence>
<feature type="binding site" evidence="11">
    <location>
        <position position="524"/>
    </location>
    <ligand>
        <name>Mg(2+)</name>
        <dbReference type="ChEBI" id="CHEBI:18420"/>
    </ligand>
</feature>
<feature type="binding site" evidence="10">
    <location>
        <position position="452"/>
    </location>
    <ligand>
        <name>ATP</name>
        <dbReference type="ChEBI" id="CHEBI:30616"/>
    </ligand>
</feature>
<dbReference type="Gene3D" id="3.30.470.20">
    <property type="entry name" value="ATP-grasp fold, B domain"/>
    <property type="match status" value="1"/>
</dbReference>
<dbReference type="Gene3D" id="1.10.1080.10">
    <property type="entry name" value="Glutathione Synthetase, Chain A, domain 3"/>
    <property type="match status" value="1"/>
</dbReference>
<name>L0AYK1_THEEQ</name>
<dbReference type="InterPro" id="IPR014709">
    <property type="entry name" value="Glutathione_synthase_C_euk"/>
</dbReference>
<dbReference type="OrthoDB" id="2020073at2759"/>
<evidence type="ECO:0000256" key="4">
    <source>
        <dbReference type="ARBA" id="ARBA00022684"/>
    </source>
</evidence>
<feature type="domain" description="Glutathione synthase substrate-binding" evidence="13">
    <location>
        <begin position="354"/>
        <end position="449"/>
    </location>
</feature>
<dbReference type="STRING" id="1537102.L0AYK1"/>
<keyword evidence="12" id="KW-0732">Signal</keyword>
<keyword evidence="15" id="KW-1185">Reference proteome</keyword>
<keyword evidence="4 9" id="KW-0317">Glutathione biosynthesis</keyword>
<evidence type="ECO:0000256" key="12">
    <source>
        <dbReference type="SAM" id="SignalP"/>
    </source>
</evidence>
<dbReference type="PIRSF" id="PIRSF001558">
    <property type="entry name" value="GSHase"/>
    <property type="match status" value="1"/>
</dbReference>
<dbReference type="Proteomes" id="UP000031512">
    <property type="component" value="Chromosome 1"/>
</dbReference>
<accession>L0AYK1</accession>
<dbReference type="GO" id="GO:0005829">
    <property type="term" value="C:cytosol"/>
    <property type="evidence" value="ECO:0007669"/>
    <property type="project" value="TreeGrafter"/>
</dbReference>
<dbReference type="AlphaFoldDB" id="L0AYK1"/>
<dbReference type="eggNOG" id="KOG0021">
    <property type="taxonomic scope" value="Eukaryota"/>
</dbReference>
<dbReference type="InterPro" id="IPR037013">
    <property type="entry name" value="GSH-S_sub-bd_sf"/>
</dbReference>
<feature type="binding site" evidence="10">
    <location>
        <begin position="555"/>
        <end position="558"/>
    </location>
    <ligand>
        <name>ATP</name>
        <dbReference type="ChEBI" id="CHEBI:30616"/>
    </ligand>
</feature>
<evidence type="ECO:0000256" key="10">
    <source>
        <dbReference type="PIRSR" id="PIRSR001558-1"/>
    </source>
</evidence>
<keyword evidence="6 9" id="KW-0547">Nucleotide-binding</keyword>
<comment type="catalytic activity">
    <reaction evidence="9">
        <text>gamma-L-glutamyl-L-cysteine + glycine + ATP = glutathione + ADP + phosphate + H(+)</text>
        <dbReference type="Rhea" id="RHEA:13557"/>
        <dbReference type="ChEBI" id="CHEBI:15378"/>
        <dbReference type="ChEBI" id="CHEBI:30616"/>
        <dbReference type="ChEBI" id="CHEBI:43474"/>
        <dbReference type="ChEBI" id="CHEBI:57305"/>
        <dbReference type="ChEBI" id="CHEBI:57925"/>
        <dbReference type="ChEBI" id="CHEBI:58173"/>
        <dbReference type="ChEBI" id="CHEBI:456216"/>
        <dbReference type="EC" id="6.3.2.3"/>
    </reaction>
</comment>
<dbReference type="InterPro" id="IPR016185">
    <property type="entry name" value="PreATP-grasp_dom_sf"/>
</dbReference>
<gene>
    <name evidence="14" type="ORF">BEWA_031810</name>
</gene>
<keyword evidence="7 9" id="KW-0067">ATP-binding</keyword>
<dbReference type="GO" id="GO:0043295">
    <property type="term" value="F:glutathione binding"/>
    <property type="evidence" value="ECO:0007669"/>
    <property type="project" value="UniProtKB-UniRule"/>
</dbReference>
<dbReference type="InterPro" id="IPR014049">
    <property type="entry name" value="Glutathione_synthase_N_euk"/>
</dbReference>
<reference evidence="14 15" key="1">
    <citation type="journal article" date="2012" name="BMC Genomics">
        <title>Comparative genomic analysis and phylogenetic position of Theileria equi.</title>
        <authorList>
            <person name="Kappmeyer L.S."/>
            <person name="Thiagarajan M."/>
            <person name="Herndon D.R."/>
            <person name="Ramsay J.D."/>
            <person name="Caler E."/>
            <person name="Djikeng A."/>
            <person name="Gillespie J.J."/>
            <person name="Lau A.O."/>
            <person name="Roalson E.H."/>
            <person name="Silva J.C."/>
            <person name="Silva M.G."/>
            <person name="Suarez C.E."/>
            <person name="Ueti M.W."/>
            <person name="Nene V.M."/>
            <person name="Mealey R.H."/>
            <person name="Knowles D.P."/>
            <person name="Brayton K.A."/>
        </authorList>
    </citation>
    <scope>NUCLEOTIDE SEQUENCE [LARGE SCALE GENOMIC DNA]</scope>
    <source>
        <strain evidence="14 15">WA</strain>
    </source>
</reference>
<organism evidence="14 15">
    <name type="scientific">Theileria equi strain WA</name>
    <dbReference type="NCBI Taxonomy" id="1537102"/>
    <lineage>
        <taxon>Eukaryota</taxon>
        <taxon>Sar</taxon>
        <taxon>Alveolata</taxon>
        <taxon>Apicomplexa</taxon>
        <taxon>Aconoidasida</taxon>
        <taxon>Piroplasmida</taxon>
        <taxon>Theileriidae</taxon>
        <taxon>Theileria</taxon>
    </lineage>
</organism>
<dbReference type="Pfam" id="PF03199">
    <property type="entry name" value="GSH_synthase"/>
    <property type="match status" value="1"/>
</dbReference>
<evidence type="ECO:0000256" key="8">
    <source>
        <dbReference type="ARBA" id="ARBA00022842"/>
    </source>
</evidence>
<dbReference type="GO" id="GO:0004363">
    <property type="term" value="F:glutathione synthase activity"/>
    <property type="evidence" value="ECO:0007669"/>
    <property type="project" value="UniProtKB-UniRule"/>
</dbReference>
<proteinExistence type="inferred from homology"/>
<dbReference type="Gene3D" id="3.30.1490.80">
    <property type="match status" value="1"/>
</dbReference>
<dbReference type="UniPathway" id="UPA00142">
    <property type="reaction ID" value="UER00210"/>
</dbReference>
<feature type="binding site" evidence="10">
    <location>
        <position position="611"/>
    </location>
    <ligand>
        <name>substrate</name>
    </ligand>
</feature>
<dbReference type="InterPro" id="IPR005615">
    <property type="entry name" value="Glutathione_synthase"/>
</dbReference>
<dbReference type="Gene3D" id="3.30.1490.50">
    <property type="match status" value="1"/>
</dbReference>
<evidence type="ECO:0000256" key="9">
    <source>
        <dbReference type="PIRNR" id="PIRNR001558"/>
    </source>
</evidence>
<dbReference type="InterPro" id="IPR014042">
    <property type="entry name" value="Glutathione_synthase_a-hlx"/>
</dbReference>
<evidence type="ECO:0000256" key="7">
    <source>
        <dbReference type="ARBA" id="ARBA00022840"/>
    </source>
</evidence>
<evidence type="ECO:0000256" key="6">
    <source>
        <dbReference type="ARBA" id="ARBA00022741"/>
    </source>
</evidence>
<dbReference type="EMBL" id="CP001669">
    <property type="protein sequence ID" value="AFZ80328.1"/>
    <property type="molecule type" value="Genomic_DNA"/>
</dbReference>
<dbReference type="SUPFAM" id="SSF52440">
    <property type="entry name" value="PreATP-grasp domain"/>
    <property type="match status" value="1"/>
</dbReference>
<evidence type="ECO:0000256" key="2">
    <source>
        <dbReference type="ARBA" id="ARBA00010385"/>
    </source>
</evidence>
<feature type="binding site" evidence="10">
    <location>
        <position position="586"/>
    </location>
    <ligand>
        <name>ATP</name>
        <dbReference type="ChEBI" id="CHEBI:30616"/>
    </ligand>
</feature>
<keyword evidence="3 9" id="KW-0436">Ligase</keyword>
<dbReference type="Pfam" id="PF03917">
    <property type="entry name" value="GSH_synth_ATP"/>
    <property type="match status" value="2"/>
</dbReference>
<comment type="pathway">
    <text evidence="1 9">Sulfur metabolism; glutathione biosynthesis; glutathione from L-cysteine and L-glutamate: step 2/2.</text>
</comment>
<dbReference type="EC" id="6.3.2.3" evidence="9"/>
<keyword evidence="5 9" id="KW-0479">Metal-binding</keyword>
<evidence type="ECO:0000259" key="13">
    <source>
        <dbReference type="Pfam" id="PF03199"/>
    </source>
</evidence>
<evidence type="ECO:0000256" key="5">
    <source>
        <dbReference type="ARBA" id="ARBA00022723"/>
    </source>
</evidence>
<feature type="signal peptide" evidence="12">
    <location>
        <begin position="1"/>
        <end position="19"/>
    </location>
</feature>
<dbReference type="KEGG" id="beq:BEWA_031810"/>
<feature type="chain" id="PRO_5003939358" description="Glutathione synthetase" evidence="12">
    <location>
        <begin position="20"/>
        <end position="634"/>
    </location>
</feature>
<keyword evidence="8 9" id="KW-0460">Magnesium</keyword>
<evidence type="ECO:0000313" key="15">
    <source>
        <dbReference type="Proteomes" id="UP000031512"/>
    </source>
</evidence>
<dbReference type="InterPro" id="IPR004887">
    <property type="entry name" value="GSH_synth_subst-bd"/>
</dbReference>
<comment type="cofactor">
    <cofactor evidence="9 11">
        <name>Mg(2+)</name>
        <dbReference type="ChEBI" id="CHEBI:18420"/>
    </cofactor>
    <text evidence="9 11">Binds 1 Mg(2+) ion per subunit.</text>
</comment>
<dbReference type="SUPFAM" id="SSF56059">
    <property type="entry name" value="Glutathione synthetase ATP-binding domain-like"/>
    <property type="match status" value="1"/>
</dbReference>
<dbReference type="VEuPathDB" id="PiroplasmaDB:BEWA_031810"/>
<evidence type="ECO:0000256" key="11">
    <source>
        <dbReference type="PIRSR" id="PIRSR001558-2"/>
    </source>
</evidence>
<feature type="binding site" evidence="10">
    <location>
        <position position="531"/>
    </location>
    <ligand>
        <name>ATP</name>
        <dbReference type="ChEBI" id="CHEBI:30616"/>
    </ligand>
</feature>
<dbReference type="Gene3D" id="3.40.50.1760">
    <property type="entry name" value="Glutathione synthase, substrate-binding domain superfamily, eukaryotic"/>
    <property type="match status" value="1"/>
</dbReference>
<dbReference type="GeneID" id="15803878"/>
<comment type="similarity">
    <text evidence="2 9">Belongs to the eukaryotic GSH synthase family.</text>
</comment>
<dbReference type="PANTHER" id="PTHR11130">
    <property type="entry name" value="GLUTATHIONE SYNTHETASE"/>
    <property type="match status" value="1"/>
</dbReference>
<dbReference type="RefSeq" id="XP_004829994.1">
    <property type="nucleotide sequence ID" value="XM_004829937.1"/>
</dbReference>
<evidence type="ECO:0000256" key="1">
    <source>
        <dbReference type="ARBA" id="ARBA00004965"/>
    </source>
</evidence>
<dbReference type="GO" id="GO:0005524">
    <property type="term" value="F:ATP binding"/>
    <property type="evidence" value="ECO:0007669"/>
    <property type="project" value="UniProtKB-UniRule"/>
</dbReference>
<dbReference type="GO" id="GO:0000287">
    <property type="term" value="F:magnesium ion binding"/>
    <property type="evidence" value="ECO:0007669"/>
    <property type="project" value="UniProtKB-UniRule"/>
</dbReference>
<protein>
    <recommendedName>
        <fullName evidence="9">Glutathione synthetase</fullName>
        <shortName evidence="9">GSH-S</shortName>
        <ecNumber evidence="9">6.3.2.3</ecNumber>
    </recommendedName>
</protein>
<evidence type="ECO:0000313" key="14">
    <source>
        <dbReference type="EMBL" id="AFZ80328.1"/>
    </source>
</evidence>
<dbReference type="PANTHER" id="PTHR11130:SF0">
    <property type="entry name" value="GLUTATHIONE SYNTHETASE"/>
    <property type="match status" value="1"/>
</dbReference>
<sequence>MENMSTLLVDLLSLFLCDLGPHKNSTICISKYAAVNTNDFNTKIIADVTHSFTSKARLLQNINKDCKLSYSNEASYTTFEGKTRLFNFVLAPLPYPLRIYERCKAFTPIFAQLIDEMCSHLDELDELFSPITSVDPFVKGLLEISREVYGPNGRDYNKDIRVYINRADYILHSEEIAQQSNSKTSNEELTYCRYCLYDYCMCNDREQVTFNNFGDSPEPDHKKLSAELVPKLVEINTIATSFSHASEFIFDLHKELIDSHKQREKLTRNTEMTHTENYPILSYVRTIISAHDLYLSRYPPIFGKEKTCVLLLVDDYLLDDFDIYPISNLYKEHGVVTKIVHVEDLCNLMRQRKLLLVNEWEVEDGSVRFTRVSTYYTEKKPGRLILLNNELDDSATLKDFTGCYEVSVLYYRTWYDPSCIESYKDAWSLRLLCEYSDAVKVPSAPAQLASSKRGQMIWSDPKHIDRLLASHKKRVKGEAYNEELLDAVKETYILQVDPSLDVNAEIVNDAIQNPHRYVLKSQREGGFGVVYNSDISDALSRGIENKGDVSHYVLMKRIIPPTQPSLFARNLNDETFEVELHNSITELGIFGFAVYDGNVCKFNDTDGYLARTRSEFTKGNVCIDMGFINSLVFY</sequence>